<protein>
    <recommendedName>
        <fullName evidence="4">Secreted protein</fullName>
    </recommendedName>
</protein>
<reference evidence="2" key="1">
    <citation type="submission" date="2023-10" db="EMBL/GenBank/DDBJ databases">
        <authorList>
            <person name="Noh H."/>
        </authorList>
    </citation>
    <scope>NUCLEOTIDE SEQUENCE</scope>
    <source>
        <strain evidence="2">DUCC4014</strain>
    </source>
</reference>
<feature type="signal peptide" evidence="1">
    <location>
        <begin position="1"/>
        <end position="25"/>
    </location>
</feature>
<dbReference type="GeneID" id="87805623"/>
<keyword evidence="3" id="KW-1185">Reference proteome</keyword>
<dbReference type="RefSeq" id="XP_062624868.1">
    <property type="nucleotide sequence ID" value="XM_062768884.1"/>
</dbReference>
<evidence type="ECO:0000313" key="2">
    <source>
        <dbReference type="EMBL" id="WOO78836.1"/>
    </source>
</evidence>
<evidence type="ECO:0000256" key="1">
    <source>
        <dbReference type="SAM" id="SignalP"/>
    </source>
</evidence>
<name>A0AAF1BFX5_9TREE</name>
<sequence length="124" mass="13283">MTEALRTVTSALTTTLTTLLAPIWADTTTHTITDRRAGSGLDLWLHSDAPRFYTHAINERQFVCRRLEAHCVCCTTDGEAGEDKELCCVGPGHCAPDLAGDCAVVGRATRPAGDPEPGSAKERT</sequence>
<dbReference type="Proteomes" id="UP000827549">
    <property type="component" value="Chromosome 2"/>
</dbReference>
<organism evidence="2 3">
    <name type="scientific">Vanrija pseudolonga</name>
    <dbReference type="NCBI Taxonomy" id="143232"/>
    <lineage>
        <taxon>Eukaryota</taxon>
        <taxon>Fungi</taxon>
        <taxon>Dikarya</taxon>
        <taxon>Basidiomycota</taxon>
        <taxon>Agaricomycotina</taxon>
        <taxon>Tremellomycetes</taxon>
        <taxon>Trichosporonales</taxon>
        <taxon>Trichosporonaceae</taxon>
        <taxon>Vanrija</taxon>
    </lineage>
</organism>
<dbReference type="AlphaFoldDB" id="A0AAF1BFX5"/>
<accession>A0AAF1BFX5</accession>
<evidence type="ECO:0000313" key="3">
    <source>
        <dbReference type="Proteomes" id="UP000827549"/>
    </source>
</evidence>
<gene>
    <name evidence="2" type="ORF">LOC62_02G002375</name>
</gene>
<proteinExistence type="predicted"/>
<evidence type="ECO:0008006" key="4">
    <source>
        <dbReference type="Google" id="ProtNLM"/>
    </source>
</evidence>
<feature type="chain" id="PRO_5042109136" description="Secreted protein" evidence="1">
    <location>
        <begin position="26"/>
        <end position="124"/>
    </location>
</feature>
<keyword evidence="1" id="KW-0732">Signal</keyword>
<dbReference type="EMBL" id="CP086715">
    <property type="protein sequence ID" value="WOO78836.1"/>
    <property type="molecule type" value="Genomic_DNA"/>
</dbReference>